<proteinExistence type="predicted"/>
<dbReference type="Pfam" id="PF01047">
    <property type="entry name" value="MarR"/>
    <property type="match status" value="1"/>
</dbReference>
<feature type="region of interest" description="Disordered" evidence="4">
    <location>
        <begin position="1"/>
        <end position="27"/>
    </location>
</feature>
<evidence type="ECO:0000256" key="3">
    <source>
        <dbReference type="ARBA" id="ARBA00023163"/>
    </source>
</evidence>
<evidence type="ECO:0000256" key="2">
    <source>
        <dbReference type="ARBA" id="ARBA00023125"/>
    </source>
</evidence>
<dbReference type="SMART" id="SM00347">
    <property type="entry name" value="HTH_MARR"/>
    <property type="match status" value="1"/>
</dbReference>
<dbReference type="EMBL" id="DSDS01000093">
    <property type="protein sequence ID" value="HET97855.1"/>
    <property type="molecule type" value="Genomic_DNA"/>
</dbReference>
<comment type="caution">
    <text evidence="6">The sequence shown here is derived from an EMBL/GenBank/DDBJ whole genome shotgun (WGS) entry which is preliminary data.</text>
</comment>
<protein>
    <submittedName>
        <fullName evidence="6">MarR family transcriptional regulator</fullName>
    </submittedName>
</protein>
<keyword evidence="1" id="KW-0805">Transcription regulation</keyword>
<keyword evidence="3" id="KW-0804">Transcription</keyword>
<evidence type="ECO:0000256" key="4">
    <source>
        <dbReference type="SAM" id="MobiDB-lite"/>
    </source>
</evidence>
<dbReference type="InterPro" id="IPR000835">
    <property type="entry name" value="HTH_MarR-typ"/>
</dbReference>
<dbReference type="PROSITE" id="PS50995">
    <property type="entry name" value="HTH_MARR_2"/>
    <property type="match status" value="1"/>
</dbReference>
<keyword evidence="2" id="KW-0238">DNA-binding</keyword>
<dbReference type="AlphaFoldDB" id="A0A7C2X9V4"/>
<evidence type="ECO:0000256" key="1">
    <source>
        <dbReference type="ARBA" id="ARBA00023015"/>
    </source>
</evidence>
<dbReference type="GO" id="GO:0003700">
    <property type="term" value="F:DNA-binding transcription factor activity"/>
    <property type="evidence" value="ECO:0007669"/>
    <property type="project" value="InterPro"/>
</dbReference>
<name>A0A7C2X9V4_9BACT</name>
<dbReference type="InterPro" id="IPR036390">
    <property type="entry name" value="WH_DNA-bd_sf"/>
</dbReference>
<organism evidence="6">
    <name type="scientific">Desulfurivibrio alkaliphilus</name>
    <dbReference type="NCBI Taxonomy" id="427923"/>
    <lineage>
        <taxon>Bacteria</taxon>
        <taxon>Pseudomonadati</taxon>
        <taxon>Thermodesulfobacteriota</taxon>
        <taxon>Desulfobulbia</taxon>
        <taxon>Desulfobulbales</taxon>
        <taxon>Desulfobulbaceae</taxon>
        <taxon>Desulfurivibrio</taxon>
    </lineage>
</organism>
<feature type="domain" description="HTH marR-type" evidence="5">
    <location>
        <begin position="28"/>
        <end position="162"/>
    </location>
</feature>
<reference evidence="6" key="1">
    <citation type="journal article" date="2020" name="mSystems">
        <title>Genome- and Community-Level Interaction Insights into Carbon Utilization and Element Cycling Functions of Hydrothermarchaeota in Hydrothermal Sediment.</title>
        <authorList>
            <person name="Zhou Z."/>
            <person name="Liu Y."/>
            <person name="Xu W."/>
            <person name="Pan J."/>
            <person name="Luo Z.H."/>
            <person name="Li M."/>
        </authorList>
    </citation>
    <scope>NUCLEOTIDE SEQUENCE [LARGE SCALE GENOMIC DNA]</scope>
    <source>
        <strain evidence="6">SpSt-1224</strain>
    </source>
</reference>
<dbReference type="Gene3D" id="1.10.10.10">
    <property type="entry name" value="Winged helix-like DNA-binding domain superfamily/Winged helix DNA-binding domain"/>
    <property type="match status" value="1"/>
</dbReference>
<dbReference type="Proteomes" id="UP000885986">
    <property type="component" value="Unassembled WGS sequence"/>
</dbReference>
<dbReference type="SUPFAM" id="SSF46785">
    <property type="entry name" value="Winged helix' DNA-binding domain"/>
    <property type="match status" value="1"/>
</dbReference>
<accession>A0A7C2X9V4</accession>
<dbReference type="GO" id="GO:0003677">
    <property type="term" value="F:DNA binding"/>
    <property type="evidence" value="ECO:0007669"/>
    <property type="project" value="UniProtKB-KW"/>
</dbReference>
<dbReference type="InterPro" id="IPR036388">
    <property type="entry name" value="WH-like_DNA-bd_sf"/>
</dbReference>
<sequence length="186" mass="19825">MSNSDCLARKEGPTLAPPGLNEQQESRTHKVLTDLRIIFRAIQAYSKGVERQCRVSATMLWALREIAAAGQMRISGVAKALAIHQSTASNLLDKLETRGLVARQRGGQREDQRVVIVALTPAGQELLTQAANLNHGPLAEALQRLSSAQLAELGRGLDQLVAVLPAGNPTLGPPPPITDCAVKTDG</sequence>
<evidence type="ECO:0000259" key="5">
    <source>
        <dbReference type="PROSITE" id="PS50995"/>
    </source>
</evidence>
<evidence type="ECO:0000313" key="6">
    <source>
        <dbReference type="EMBL" id="HET97855.1"/>
    </source>
</evidence>
<dbReference type="PANTHER" id="PTHR42756">
    <property type="entry name" value="TRANSCRIPTIONAL REGULATOR, MARR"/>
    <property type="match status" value="1"/>
</dbReference>
<gene>
    <name evidence="6" type="ORF">ENN98_04045</name>
</gene>
<dbReference type="PANTHER" id="PTHR42756:SF1">
    <property type="entry name" value="TRANSCRIPTIONAL REPRESSOR OF EMRAB OPERON"/>
    <property type="match status" value="1"/>
</dbReference>